<evidence type="ECO:0000313" key="2">
    <source>
        <dbReference type="Proteomes" id="UP001607302"/>
    </source>
</evidence>
<evidence type="ECO:0000313" key="1">
    <source>
        <dbReference type="EMBL" id="KAL2729527.1"/>
    </source>
</evidence>
<comment type="caution">
    <text evidence="1">The sequence shown here is derived from an EMBL/GenBank/DDBJ whole genome shotgun (WGS) entry which is preliminary data.</text>
</comment>
<proteinExistence type="predicted"/>
<dbReference type="Proteomes" id="UP001607302">
    <property type="component" value="Unassembled WGS sequence"/>
</dbReference>
<protein>
    <submittedName>
        <fullName evidence="1">Uncharacterized protein</fullName>
    </submittedName>
</protein>
<accession>A0ABD2B9Y9</accession>
<name>A0ABD2B9Y9_VESSQ</name>
<dbReference type="AlphaFoldDB" id="A0ABD2B9Y9"/>
<sequence length="62" mass="7166">MFIELYAMNNIFIAGQSLLYYRCNSDHHMYHVVLLLCANSATDYNISILLLTVSSIIRYFAT</sequence>
<organism evidence="1 2">
    <name type="scientific">Vespula squamosa</name>
    <name type="common">Southern yellow jacket</name>
    <name type="synonym">Wasp</name>
    <dbReference type="NCBI Taxonomy" id="30214"/>
    <lineage>
        <taxon>Eukaryota</taxon>
        <taxon>Metazoa</taxon>
        <taxon>Ecdysozoa</taxon>
        <taxon>Arthropoda</taxon>
        <taxon>Hexapoda</taxon>
        <taxon>Insecta</taxon>
        <taxon>Pterygota</taxon>
        <taxon>Neoptera</taxon>
        <taxon>Endopterygota</taxon>
        <taxon>Hymenoptera</taxon>
        <taxon>Apocrita</taxon>
        <taxon>Aculeata</taxon>
        <taxon>Vespoidea</taxon>
        <taxon>Vespidae</taxon>
        <taxon>Vespinae</taxon>
        <taxon>Vespula</taxon>
    </lineage>
</organism>
<gene>
    <name evidence="1" type="ORF">V1478_005817</name>
</gene>
<reference evidence="1 2" key="1">
    <citation type="journal article" date="2024" name="Ann. Entomol. Soc. Am.">
        <title>Genomic analyses of the southern and eastern yellowjacket wasps (Hymenoptera: Vespidae) reveal evolutionary signatures of social life.</title>
        <authorList>
            <person name="Catto M.A."/>
            <person name="Caine P.B."/>
            <person name="Orr S.E."/>
            <person name="Hunt B.G."/>
            <person name="Goodisman M.A.D."/>
        </authorList>
    </citation>
    <scope>NUCLEOTIDE SEQUENCE [LARGE SCALE GENOMIC DNA]</scope>
    <source>
        <strain evidence="1">233</strain>
        <tissue evidence="1">Head and thorax</tissue>
    </source>
</reference>
<dbReference type="EMBL" id="JAUDFV010000130">
    <property type="protein sequence ID" value="KAL2729527.1"/>
    <property type="molecule type" value="Genomic_DNA"/>
</dbReference>
<keyword evidence="2" id="KW-1185">Reference proteome</keyword>